<dbReference type="PROSITE" id="PS50043">
    <property type="entry name" value="HTH_LUXR_2"/>
    <property type="match status" value="1"/>
</dbReference>
<dbReference type="AlphaFoldDB" id="A0A380CDM4"/>
<evidence type="ECO:0000259" key="4">
    <source>
        <dbReference type="PROSITE" id="PS50043"/>
    </source>
</evidence>
<dbReference type="InterPro" id="IPR039420">
    <property type="entry name" value="WalR-like"/>
</dbReference>
<gene>
    <name evidence="6" type="primary">vraR_2</name>
    <name evidence="6" type="ORF">NCTC11388_02760</name>
</gene>
<dbReference type="InterPro" id="IPR001789">
    <property type="entry name" value="Sig_transdc_resp-reg_receiver"/>
</dbReference>
<dbReference type="InterPro" id="IPR016032">
    <property type="entry name" value="Sig_transdc_resp-reg_C-effctor"/>
</dbReference>
<dbReference type="RefSeq" id="WP_258862255.1">
    <property type="nucleotide sequence ID" value="NZ_UGYW01000002.1"/>
</dbReference>
<evidence type="ECO:0000256" key="3">
    <source>
        <dbReference type="PROSITE-ProRule" id="PRU00169"/>
    </source>
</evidence>
<dbReference type="PANTHER" id="PTHR43214:SF17">
    <property type="entry name" value="TRANSCRIPTIONAL REGULATORY PROTEIN RCSB"/>
    <property type="match status" value="1"/>
</dbReference>
<dbReference type="GO" id="GO:0000160">
    <property type="term" value="P:phosphorelay signal transduction system"/>
    <property type="evidence" value="ECO:0007669"/>
    <property type="project" value="InterPro"/>
</dbReference>
<dbReference type="CDD" id="cd06170">
    <property type="entry name" value="LuxR_C_like"/>
    <property type="match status" value="1"/>
</dbReference>
<dbReference type="PANTHER" id="PTHR43214">
    <property type="entry name" value="TWO-COMPONENT RESPONSE REGULATOR"/>
    <property type="match status" value="1"/>
</dbReference>
<protein>
    <submittedName>
        <fullName evidence="6">Response regulator protein vraR</fullName>
    </submittedName>
</protein>
<dbReference type="CDD" id="cd17535">
    <property type="entry name" value="REC_NarL-like"/>
    <property type="match status" value="1"/>
</dbReference>
<dbReference type="EMBL" id="UGYW01000002">
    <property type="protein sequence ID" value="SUJ18361.1"/>
    <property type="molecule type" value="Genomic_DNA"/>
</dbReference>
<proteinExistence type="predicted"/>
<sequence length="230" mass="26082">MKGEQALVYLYLIMNKAQEHSITIMIADDHLLFMEGLCGLLCSQPDFSVIAKTTNGKGMLHVLNKQQPDLLILDLNMPGMDGETIAGKVHEQYPCIKILVLSMYSSPALQRKLKEIGVHGYLPKDTSTKLLFDTIREICNGKACFGSVITNKNEENKFLSSDVFLKKYKLTSRELEILRLIGQNFTSQQIAEKLFISMFTVDTHRKNMIYKLKVDKKNGLFQFAMAHNLS</sequence>
<dbReference type="InterPro" id="IPR011006">
    <property type="entry name" value="CheY-like_superfamily"/>
</dbReference>
<evidence type="ECO:0000313" key="7">
    <source>
        <dbReference type="Proteomes" id="UP000254893"/>
    </source>
</evidence>
<evidence type="ECO:0000256" key="1">
    <source>
        <dbReference type="ARBA" id="ARBA00022553"/>
    </source>
</evidence>
<feature type="modified residue" description="4-aspartylphosphate" evidence="3">
    <location>
        <position position="74"/>
    </location>
</feature>
<evidence type="ECO:0000313" key="6">
    <source>
        <dbReference type="EMBL" id="SUJ18361.1"/>
    </source>
</evidence>
<dbReference type="SUPFAM" id="SSF52172">
    <property type="entry name" value="CheY-like"/>
    <property type="match status" value="1"/>
</dbReference>
<dbReference type="GO" id="GO:0003677">
    <property type="term" value="F:DNA binding"/>
    <property type="evidence" value="ECO:0007669"/>
    <property type="project" value="UniProtKB-KW"/>
</dbReference>
<feature type="domain" description="Response regulatory" evidence="5">
    <location>
        <begin position="23"/>
        <end position="139"/>
    </location>
</feature>
<dbReference type="InterPro" id="IPR000792">
    <property type="entry name" value="Tscrpt_reg_LuxR_C"/>
</dbReference>
<keyword evidence="1 3" id="KW-0597">Phosphoprotein</keyword>
<dbReference type="Gene3D" id="3.40.50.2300">
    <property type="match status" value="1"/>
</dbReference>
<organism evidence="6 7">
    <name type="scientific">Sphingobacterium spiritivorum</name>
    <name type="common">Flavobacterium spiritivorum</name>
    <dbReference type="NCBI Taxonomy" id="258"/>
    <lineage>
        <taxon>Bacteria</taxon>
        <taxon>Pseudomonadati</taxon>
        <taxon>Bacteroidota</taxon>
        <taxon>Sphingobacteriia</taxon>
        <taxon>Sphingobacteriales</taxon>
        <taxon>Sphingobacteriaceae</taxon>
        <taxon>Sphingobacterium</taxon>
    </lineage>
</organism>
<reference evidence="6 7" key="1">
    <citation type="submission" date="2018-06" db="EMBL/GenBank/DDBJ databases">
        <authorList>
            <consortium name="Pathogen Informatics"/>
            <person name="Doyle S."/>
        </authorList>
    </citation>
    <scope>NUCLEOTIDE SEQUENCE [LARGE SCALE GENOMIC DNA]</scope>
    <source>
        <strain evidence="6 7">NCTC11388</strain>
    </source>
</reference>
<dbReference type="SMART" id="SM00421">
    <property type="entry name" value="HTH_LUXR"/>
    <property type="match status" value="1"/>
</dbReference>
<dbReference type="Proteomes" id="UP000254893">
    <property type="component" value="Unassembled WGS sequence"/>
</dbReference>
<dbReference type="Pfam" id="PF00196">
    <property type="entry name" value="GerE"/>
    <property type="match status" value="1"/>
</dbReference>
<feature type="domain" description="HTH luxR-type" evidence="4">
    <location>
        <begin position="163"/>
        <end position="228"/>
    </location>
</feature>
<accession>A0A380CDM4</accession>
<dbReference type="GO" id="GO:0006355">
    <property type="term" value="P:regulation of DNA-templated transcription"/>
    <property type="evidence" value="ECO:0007669"/>
    <property type="project" value="InterPro"/>
</dbReference>
<dbReference type="SMART" id="SM00448">
    <property type="entry name" value="REC"/>
    <property type="match status" value="1"/>
</dbReference>
<dbReference type="PROSITE" id="PS50110">
    <property type="entry name" value="RESPONSE_REGULATORY"/>
    <property type="match status" value="1"/>
</dbReference>
<dbReference type="PRINTS" id="PR00038">
    <property type="entry name" value="HTHLUXR"/>
</dbReference>
<keyword evidence="2" id="KW-0238">DNA-binding</keyword>
<dbReference type="Pfam" id="PF00072">
    <property type="entry name" value="Response_reg"/>
    <property type="match status" value="1"/>
</dbReference>
<dbReference type="SUPFAM" id="SSF46894">
    <property type="entry name" value="C-terminal effector domain of the bipartite response regulators"/>
    <property type="match status" value="1"/>
</dbReference>
<name>A0A380CDM4_SPHSI</name>
<evidence type="ECO:0000259" key="5">
    <source>
        <dbReference type="PROSITE" id="PS50110"/>
    </source>
</evidence>
<evidence type="ECO:0000256" key="2">
    <source>
        <dbReference type="ARBA" id="ARBA00023125"/>
    </source>
</evidence>
<dbReference type="InterPro" id="IPR058245">
    <property type="entry name" value="NreC/VraR/RcsB-like_REC"/>
</dbReference>